<comment type="subcellular location">
    <subcellularLocation>
        <location evidence="1">Cell membrane</location>
        <topology evidence="1">Multi-pass membrane protein</topology>
    </subcellularLocation>
</comment>
<keyword evidence="3 6" id="KW-0812">Transmembrane</keyword>
<dbReference type="EMBL" id="RBXX01000002">
    <property type="protein sequence ID" value="RKT86500.1"/>
    <property type="molecule type" value="Genomic_DNA"/>
</dbReference>
<feature type="transmembrane region" description="Helical" evidence="6">
    <location>
        <begin position="482"/>
        <end position="505"/>
    </location>
</feature>
<evidence type="ECO:0000256" key="6">
    <source>
        <dbReference type="SAM" id="Phobius"/>
    </source>
</evidence>
<feature type="transmembrane region" description="Helical" evidence="6">
    <location>
        <begin position="803"/>
        <end position="821"/>
    </location>
</feature>
<keyword evidence="2" id="KW-1003">Cell membrane</keyword>
<feature type="transmembrane region" description="Helical" evidence="6">
    <location>
        <begin position="309"/>
        <end position="333"/>
    </location>
</feature>
<dbReference type="RefSeq" id="WP_093153863.1">
    <property type="nucleotide sequence ID" value="NZ_FOUP01000006.1"/>
</dbReference>
<protein>
    <submittedName>
        <fullName evidence="8 9">ABC transport system permease protein</fullName>
    </submittedName>
</protein>
<feature type="domain" description="ABC3 transporter permease C-terminal" evidence="7">
    <location>
        <begin position="265"/>
        <end position="385"/>
    </location>
</feature>
<gene>
    <name evidence="8" type="ORF">ATL45_4878</name>
    <name evidence="9" type="ORF">SAMN05421805_106153</name>
</gene>
<evidence type="ECO:0000313" key="8">
    <source>
        <dbReference type="EMBL" id="RKT86500.1"/>
    </source>
</evidence>
<evidence type="ECO:0000259" key="7">
    <source>
        <dbReference type="Pfam" id="PF02687"/>
    </source>
</evidence>
<dbReference type="GO" id="GO:0005886">
    <property type="term" value="C:plasma membrane"/>
    <property type="evidence" value="ECO:0007669"/>
    <property type="project" value="UniProtKB-SubCell"/>
</dbReference>
<evidence type="ECO:0000256" key="4">
    <source>
        <dbReference type="ARBA" id="ARBA00022989"/>
    </source>
</evidence>
<feature type="transmembrane region" description="Helical" evidence="6">
    <location>
        <begin position="261"/>
        <end position="288"/>
    </location>
</feature>
<name>A0A1I5B852_9PSEU</name>
<dbReference type="PANTHER" id="PTHR30287">
    <property type="entry name" value="MEMBRANE COMPONENT OF PREDICTED ABC SUPERFAMILY METABOLITE UPTAKE TRANSPORTER"/>
    <property type="match status" value="1"/>
</dbReference>
<keyword evidence="11" id="KW-1185">Reference proteome</keyword>
<dbReference type="PANTHER" id="PTHR30287:SF1">
    <property type="entry name" value="INNER MEMBRANE PROTEIN"/>
    <property type="match status" value="1"/>
</dbReference>
<organism evidence="9 10">
    <name type="scientific">Saccharopolyspora antimicrobica</name>
    <dbReference type="NCBI Taxonomy" id="455193"/>
    <lineage>
        <taxon>Bacteria</taxon>
        <taxon>Bacillati</taxon>
        <taxon>Actinomycetota</taxon>
        <taxon>Actinomycetes</taxon>
        <taxon>Pseudonocardiales</taxon>
        <taxon>Pseudonocardiaceae</taxon>
        <taxon>Saccharopolyspora</taxon>
    </lineage>
</organism>
<feature type="transmembrane region" description="Helical" evidence="6">
    <location>
        <begin position="713"/>
        <end position="733"/>
    </location>
</feature>
<evidence type="ECO:0000256" key="3">
    <source>
        <dbReference type="ARBA" id="ARBA00022692"/>
    </source>
</evidence>
<reference evidence="8 11" key="2">
    <citation type="submission" date="2018-10" db="EMBL/GenBank/DDBJ databases">
        <title>Sequencing the genomes of 1000 actinobacteria strains.</title>
        <authorList>
            <person name="Klenk H.-P."/>
        </authorList>
    </citation>
    <scope>NUCLEOTIDE SEQUENCE [LARGE SCALE GENOMIC DNA]</scope>
    <source>
        <strain evidence="8 11">DSM 45119</strain>
    </source>
</reference>
<sequence>MLRLALPAARHRIAALLAIVCATLVGAALITCIGVIAESGLRSHTPAERLVGADIVVSAGQSYTPAGDLPIVLPERAGVPSDLTARLARLPGVTTAIGDVSFPAAVIDAEGVVVPAEDPRTAGHGWSSTFLLDAPHVSGAAPAGPGEVALDDDLATAAGVLPGDRVVISAAGQQGDYRVSAVITTPQQGGVFFADPTAAELAGGSGTVDLVALRTAPGATESVVDEVQDSLDASGLLVSTGSAIGDVEDLAATTAQSLLPLLAFSMAGTVLLIIGFIVGGASAVSVGAQRQDLALLRAIGALPRQIRRFAAAQATIVALPSTAVGLAAGYLLAEQFRRLLTSIGLIPSTLSLSISPLPAIGAGLLMVAVVQAAARCAAWRTSRLPATEAVTVSRSEPRTPSKFRTWAGILLIVGATAFSVTPLLIRSQLAAATTATAGIVAVVGLALVGPALVGWFSRALARKLPAGVSAPSWLAVANGRDYALRMAAASTTLAMAVVFTITYTFTQTTLMAATVGDVTESNRAQISISAPELGGVPDDLAAAVAAEPGVQAAVPVSSTTVLWPYQFAGETEVESTSAFVLTDAAPAVLDLDLRAGDLAELTGDTVAVDAGVAGSRDVSVGSEISLILGDGSEVNARVVATYARGLGFGPVVLSRDLVAGHASTGLDDSILIRTDGTDLTRQNLAAVTESRPGLVLNDSVAALGGTVGVSPELWMNIAVLAVLLGYLLLGITNKMVAATAQRRNELATLRLIGATARQILAMMRREAALICAVSVAAGLLLSIVPIVLLSIGFLDRPWPAGPAWLLPLIAVVVVVITFLAIELPTRRLLCTPPVEARTHPS</sequence>
<evidence type="ECO:0000256" key="5">
    <source>
        <dbReference type="ARBA" id="ARBA00023136"/>
    </source>
</evidence>
<evidence type="ECO:0000313" key="9">
    <source>
        <dbReference type="EMBL" id="SFN70885.1"/>
    </source>
</evidence>
<reference evidence="9 10" key="1">
    <citation type="submission" date="2016-10" db="EMBL/GenBank/DDBJ databases">
        <authorList>
            <person name="de Groot N.N."/>
        </authorList>
    </citation>
    <scope>NUCLEOTIDE SEQUENCE [LARGE SCALE GENOMIC DNA]</scope>
    <source>
        <strain evidence="9 10">CPCC 201259</strain>
    </source>
</reference>
<dbReference type="EMBL" id="FOUP01000006">
    <property type="protein sequence ID" value="SFN70885.1"/>
    <property type="molecule type" value="Genomic_DNA"/>
</dbReference>
<keyword evidence="5 6" id="KW-0472">Membrane</keyword>
<evidence type="ECO:0000313" key="10">
    <source>
        <dbReference type="Proteomes" id="UP000199398"/>
    </source>
</evidence>
<feature type="transmembrane region" description="Helical" evidence="6">
    <location>
        <begin position="767"/>
        <end position="791"/>
    </location>
</feature>
<feature type="transmembrane region" description="Helical" evidence="6">
    <location>
        <begin position="437"/>
        <end position="461"/>
    </location>
</feature>
<accession>A0A1I5B852</accession>
<dbReference type="Proteomes" id="UP000199398">
    <property type="component" value="Unassembled WGS sequence"/>
</dbReference>
<dbReference type="STRING" id="455193.SAMN05421805_106153"/>
<feature type="domain" description="ABC3 transporter permease C-terminal" evidence="7">
    <location>
        <begin position="719"/>
        <end position="829"/>
    </location>
</feature>
<evidence type="ECO:0000256" key="1">
    <source>
        <dbReference type="ARBA" id="ARBA00004651"/>
    </source>
</evidence>
<dbReference type="AlphaFoldDB" id="A0A1I5B852"/>
<keyword evidence="4 6" id="KW-1133">Transmembrane helix</keyword>
<dbReference type="Pfam" id="PF02687">
    <property type="entry name" value="FtsX"/>
    <property type="match status" value="2"/>
</dbReference>
<feature type="transmembrane region" description="Helical" evidence="6">
    <location>
        <begin position="403"/>
        <end position="425"/>
    </location>
</feature>
<dbReference type="OrthoDB" id="3223244at2"/>
<evidence type="ECO:0000256" key="2">
    <source>
        <dbReference type="ARBA" id="ARBA00022475"/>
    </source>
</evidence>
<dbReference type="Proteomes" id="UP000270697">
    <property type="component" value="Unassembled WGS sequence"/>
</dbReference>
<evidence type="ECO:0000313" key="11">
    <source>
        <dbReference type="Proteomes" id="UP000270697"/>
    </source>
</evidence>
<feature type="transmembrane region" description="Helical" evidence="6">
    <location>
        <begin position="353"/>
        <end position="374"/>
    </location>
</feature>
<dbReference type="InterPro" id="IPR038766">
    <property type="entry name" value="Membrane_comp_ABC_pdt"/>
</dbReference>
<proteinExistence type="predicted"/>
<dbReference type="InterPro" id="IPR003838">
    <property type="entry name" value="ABC3_permease_C"/>
</dbReference>